<keyword evidence="4" id="KW-1185">Reference proteome</keyword>
<dbReference type="EMBL" id="JBHFFA010000007">
    <property type="protein sequence ID" value="KAL2613570.1"/>
    <property type="molecule type" value="Genomic_DNA"/>
</dbReference>
<evidence type="ECO:0000313" key="4">
    <source>
        <dbReference type="Proteomes" id="UP001605036"/>
    </source>
</evidence>
<keyword evidence="1" id="KW-0175">Coiled coil</keyword>
<sequence>MAEADLSRRLSWTGGTASVGTLATSSSSQWVRNERYAELKQLEQEAKKSMKEMKHLEMETRELAAGLEKLKKTAAQRVSKIQDLTRAIDGKNEADGNEKVENQESEGLEEQLVQLKEEHAGIQRTMEDAKLGLERKRGELDRLAGHHKGLCEQIGKEEKALQAAELEESFQQSVAVQHEMRSLSEDLRRLGHLMDGLSPTTSLPVTLKQNPKSQSPRTFRRDVNRGARNATRISREGVSATPSSSRSKEPVEFEERDAFTRKRHKNSSFEQELERLHEQRERLEAEAHQKQFLLESVTRFSSQSKDSKFGLEKSSKDSPASQHMLSPSSVFEGFKDIPSLGQGGPASAESSSASSDVSSEDTKLEKPEEVVGSSVVKRLQFGHSSSSAEINPTLQRVGTGASHISGEEISERYDDTGIDHLDSVASGGCSVGSWSDNVKEQALMMGHGLKEECFADNGETEDYGAVEEEDLTRGSGVSGIDKLEEEVGSWEEGGIQEITPREPKASEHHSPSSALSRENNLESDSEEPLSARCHTHGESVEIIPDSKKVESGAEATTSGLHSASKQSSKQQTSYRGDSSEAAEVSASDEHLDENVSWRYNAESEIQKLSSQLSLLDQKVETEVKLQYELKKQEYLEQSSAASKQMSEQVRCFDKEINELRESMSQLKHSLLGEIESRSIAEHTVQQFQTVCADQSAKLEQLEAQVSHLARELDEDLKLRAELESKLEREARERLKVETDLKDLSQAVTLTEATKEKTEEALHALVQQQKNLLVDQLKEAEKLRNVAEVRVVTLDKQAEQLEMVCDVAQNVQEVLRFQDKILKLGLQTLFQLLMLVICVSSLYSRISEATKHSLIPT</sequence>
<feature type="compositionally biased region" description="Polar residues" evidence="2">
    <location>
        <begin position="198"/>
        <end position="217"/>
    </location>
</feature>
<feature type="compositionally biased region" description="Basic and acidic residues" evidence="2">
    <location>
        <begin position="360"/>
        <end position="369"/>
    </location>
</feature>
<evidence type="ECO:0000256" key="2">
    <source>
        <dbReference type="SAM" id="MobiDB-lite"/>
    </source>
</evidence>
<feature type="compositionally biased region" description="Polar residues" evidence="2">
    <location>
        <begin position="554"/>
        <end position="563"/>
    </location>
</feature>
<feature type="region of interest" description="Disordered" evidence="2">
    <location>
        <begin position="304"/>
        <end position="371"/>
    </location>
</feature>
<gene>
    <name evidence="3" type="ORF">R1flu_025262</name>
</gene>
<reference evidence="3 4" key="1">
    <citation type="submission" date="2024-09" db="EMBL/GenBank/DDBJ databases">
        <title>Chromosome-scale assembly of Riccia fluitans.</title>
        <authorList>
            <person name="Paukszto L."/>
            <person name="Sawicki J."/>
            <person name="Karawczyk K."/>
            <person name="Piernik-Szablinska J."/>
            <person name="Szczecinska M."/>
            <person name="Mazdziarz M."/>
        </authorList>
    </citation>
    <scope>NUCLEOTIDE SEQUENCE [LARGE SCALE GENOMIC DNA]</scope>
    <source>
        <strain evidence="3">Rf_01</strain>
        <tissue evidence="3">Aerial parts of the thallus</tissue>
    </source>
</reference>
<proteinExistence type="predicted"/>
<feature type="compositionally biased region" description="Basic and acidic residues" evidence="2">
    <location>
        <begin position="305"/>
        <end position="316"/>
    </location>
</feature>
<feature type="compositionally biased region" description="Basic and acidic residues" evidence="2">
    <location>
        <begin position="535"/>
        <end position="551"/>
    </location>
</feature>
<feature type="compositionally biased region" description="Basic and acidic residues" evidence="2">
    <location>
        <begin position="246"/>
        <end position="260"/>
    </location>
</feature>
<name>A0ABD1XXM7_9MARC</name>
<protein>
    <submittedName>
        <fullName evidence="3">Uncharacterized protein</fullName>
    </submittedName>
</protein>
<feature type="compositionally biased region" description="Polar residues" evidence="2">
    <location>
        <begin position="317"/>
        <end position="329"/>
    </location>
</feature>
<comment type="caution">
    <text evidence="3">The sequence shown here is derived from an EMBL/GenBank/DDBJ whole genome shotgun (WGS) entry which is preliminary data.</text>
</comment>
<feature type="region of interest" description="Disordered" evidence="2">
    <location>
        <begin position="198"/>
        <end position="274"/>
    </location>
</feature>
<feature type="coiled-coil region" evidence="1">
    <location>
        <begin position="32"/>
        <end position="73"/>
    </location>
</feature>
<evidence type="ECO:0000256" key="1">
    <source>
        <dbReference type="SAM" id="Coils"/>
    </source>
</evidence>
<feature type="compositionally biased region" description="Basic and acidic residues" evidence="2">
    <location>
        <begin position="499"/>
        <end position="510"/>
    </location>
</feature>
<feature type="compositionally biased region" description="Low complexity" evidence="2">
    <location>
        <begin position="346"/>
        <end position="357"/>
    </location>
</feature>
<dbReference type="Proteomes" id="UP001605036">
    <property type="component" value="Unassembled WGS sequence"/>
</dbReference>
<dbReference type="AlphaFoldDB" id="A0ABD1XXM7"/>
<feature type="coiled-coil region" evidence="1">
    <location>
        <begin position="98"/>
        <end position="125"/>
    </location>
</feature>
<feature type="region of interest" description="Disordered" evidence="2">
    <location>
        <begin position="490"/>
        <end position="590"/>
    </location>
</feature>
<evidence type="ECO:0000313" key="3">
    <source>
        <dbReference type="EMBL" id="KAL2613570.1"/>
    </source>
</evidence>
<accession>A0ABD1XXM7</accession>
<organism evidence="3 4">
    <name type="scientific">Riccia fluitans</name>
    <dbReference type="NCBI Taxonomy" id="41844"/>
    <lineage>
        <taxon>Eukaryota</taxon>
        <taxon>Viridiplantae</taxon>
        <taxon>Streptophyta</taxon>
        <taxon>Embryophyta</taxon>
        <taxon>Marchantiophyta</taxon>
        <taxon>Marchantiopsida</taxon>
        <taxon>Marchantiidae</taxon>
        <taxon>Marchantiales</taxon>
        <taxon>Ricciaceae</taxon>
        <taxon>Riccia</taxon>
    </lineage>
</organism>
<feature type="coiled-coil region" evidence="1">
    <location>
        <begin position="642"/>
        <end position="796"/>
    </location>
</feature>